<evidence type="ECO:0000256" key="8">
    <source>
        <dbReference type="ARBA" id="ARBA00023235"/>
    </source>
</evidence>
<dbReference type="Pfam" id="PF00929">
    <property type="entry name" value="RNase_T"/>
    <property type="match status" value="1"/>
</dbReference>
<dbReference type="CDD" id="cd17920">
    <property type="entry name" value="DEXHc_RecQ"/>
    <property type="match status" value="1"/>
</dbReference>
<dbReference type="InterPro" id="IPR014013">
    <property type="entry name" value="Helic_SF1/SF2_ATP-bd_DinG/Rad3"/>
</dbReference>
<keyword evidence="3" id="KW-0378">Hydrolase</keyword>
<dbReference type="Gene3D" id="3.30.420.10">
    <property type="entry name" value="Ribonuclease H-like superfamily/Ribonuclease H"/>
    <property type="match status" value="1"/>
</dbReference>
<dbReference type="InterPro" id="IPR006555">
    <property type="entry name" value="ATP-dep_Helicase_C"/>
</dbReference>
<dbReference type="PROSITE" id="PS51192">
    <property type="entry name" value="HELICASE_ATP_BIND_1"/>
    <property type="match status" value="1"/>
</dbReference>
<evidence type="ECO:0000256" key="5">
    <source>
        <dbReference type="ARBA" id="ARBA00022840"/>
    </source>
</evidence>
<gene>
    <name evidence="12" type="ORF">DES52_11389</name>
</gene>
<dbReference type="InterPro" id="IPR011545">
    <property type="entry name" value="DEAD/DEAH_box_helicase_dom"/>
</dbReference>
<dbReference type="InterPro" id="IPR027417">
    <property type="entry name" value="P-loop_NTPase"/>
</dbReference>
<keyword evidence="5" id="KW-0067">ATP-binding</keyword>
<dbReference type="SUPFAM" id="SSF52540">
    <property type="entry name" value="P-loop containing nucleoside triphosphate hydrolases"/>
    <property type="match status" value="2"/>
</dbReference>
<feature type="domain" description="Helicase ATP-binding" evidence="10">
    <location>
        <begin position="308"/>
        <end position="578"/>
    </location>
</feature>
<dbReference type="InterPro" id="IPR001650">
    <property type="entry name" value="Helicase_C-like"/>
</dbReference>
<dbReference type="InterPro" id="IPR014001">
    <property type="entry name" value="Helicase_ATP-bd"/>
</dbReference>
<dbReference type="SMART" id="SM00490">
    <property type="entry name" value="HELICc"/>
    <property type="match status" value="2"/>
</dbReference>
<evidence type="ECO:0000259" key="11">
    <source>
        <dbReference type="PROSITE" id="PS51194"/>
    </source>
</evidence>
<dbReference type="InterPro" id="IPR036388">
    <property type="entry name" value="WH-like_DNA-bd_sf"/>
</dbReference>
<keyword evidence="8" id="KW-0413">Isomerase</keyword>
<dbReference type="Pfam" id="PF00271">
    <property type="entry name" value="Helicase_C"/>
    <property type="match status" value="1"/>
</dbReference>
<feature type="domain" description="Helicase ATP-binding" evidence="9">
    <location>
        <begin position="1038"/>
        <end position="1212"/>
    </location>
</feature>
<evidence type="ECO:0000256" key="6">
    <source>
        <dbReference type="ARBA" id="ARBA00023004"/>
    </source>
</evidence>
<dbReference type="GO" id="GO:0043138">
    <property type="term" value="F:3'-5' DNA helicase activity"/>
    <property type="evidence" value="ECO:0007669"/>
    <property type="project" value="TreeGrafter"/>
</dbReference>
<dbReference type="InterPro" id="IPR013520">
    <property type="entry name" value="Ribonucl_H"/>
</dbReference>
<protein>
    <submittedName>
        <fullName evidence="12">ATP-dependent DNA helicase RecQ</fullName>
    </submittedName>
</protein>
<dbReference type="GO" id="GO:0004527">
    <property type="term" value="F:exonuclease activity"/>
    <property type="evidence" value="ECO:0007669"/>
    <property type="project" value="UniProtKB-ARBA"/>
</dbReference>
<evidence type="ECO:0000256" key="3">
    <source>
        <dbReference type="ARBA" id="ARBA00022801"/>
    </source>
</evidence>
<keyword evidence="4 12" id="KW-0347">Helicase</keyword>
<evidence type="ECO:0000256" key="1">
    <source>
        <dbReference type="ARBA" id="ARBA00022723"/>
    </source>
</evidence>
<dbReference type="SMART" id="SM00479">
    <property type="entry name" value="EXOIII"/>
    <property type="match status" value="1"/>
</dbReference>
<evidence type="ECO:0000259" key="9">
    <source>
        <dbReference type="PROSITE" id="PS51192"/>
    </source>
</evidence>
<dbReference type="RefSeq" id="WP_170131096.1">
    <property type="nucleotide sequence ID" value="NZ_QJSX01000013.1"/>
</dbReference>
<dbReference type="InterPro" id="IPR010614">
    <property type="entry name" value="RAD3-like_helicase_DEAD"/>
</dbReference>
<dbReference type="GO" id="GO:0005737">
    <property type="term" value="C:cytoplasm"/>
    <property type="evidence" value="ECO:0007669"/>
    <property type="project" value="TreeGrafter"/>
</dbReference>
<dbReference type="Gene3D" id="3.40.50.300">
    <property type="entry name" value="P-loop containing nucleotide triphosphate hydrolases"/>
    <property type="match status" value="4"/>
</dbReference>
<dbReference type="GO" id="GO:0009378">
    <property type="term" value="F:four-way junction helicase activity"/>
    <property type="evidence" value="ECO:0007669"/>
    <property type="project" value="TreeGrafter"/>
</dbReference>
<sequence length="1728" mass="192267">MRNVTPEDFVFFDVETTSIDPDAAEIIEIAGHRADGRTFQAFTMTRGDVPPDIFELTGIPEEEYRRARQPLARVLRAFVAFVGEQPLAGHNVYAYDLPLLRRVLDEAQLPCPPGALDANAVDTLHWARVRYPTPPSRRLDDEREARLTGYRLSDLYQYFTGEALAHAHRAAHDCVACDVVLRALLRDAPSPSVRRAWAALRLPEARFYPDEPPAFEERAAFFERTLRVPARVPRVASHGPVFPAPDNVFPAWAEQVVQTGDVSETQLPHVLRDLAGRNASSSVAQAVLRRFPSASVDAANVLALAGSFRVKRQPDGQVRAPQADMARAVQRALEERAGSHVTLVQAPTGTGKTKGYLFPALHHAGRTKQRVIIATHTKVLQGQALEELERGAHAYQTSAVSVKSARNYVCLEALHDALVAHDVKDGADAAAALATLTAYATAGHFELEALPAHWQYSAAFRALSFSLESYGGRCRSECAFHAVCAYQTDARQRDQASIWVTNQAWLLATLGRDDAPDEVTPSKPHVVIDEAHNLEDVATEAYSVAFSGERLAFHLRRLDDRARRRGVLRDGRNVHPDDVDVARHLRDTLVPGALDALADFAPRVDAFVKQHGDGDAQFGVQHLLTPLALASADWQRLKRVELMTLDALKSVRDALRLLRGKKVRGLTQPTLQYLDDFIHVAFARHTLPWDNAIHTTHWHPQEGWSYVRRPVDLAVHLRAVWARVRSVTFTSATLTPSGDYAYFKRTLGLPDDAVELTLPETLPYERAHVVFPQHLPGARSENVERFQRLYHQELRVVLPAAQRSLTLFTSRARMQAAGSFLASLTPLMPLNRKEREDVAHVMRDAGPKIALGTRAFMEGVDFPNLKLVNLERLPFPVPDALLRARQELVAQAGLDPWYDFYLPKALLSFTQAFGRLIRDDRARAGDGAFVLWDKRVLSAAYREVVFAALPDSVARSGHFHYPTSRAAFYDVMASVLGVPRDALPSEDLLDDVTRHLRTLQAAFAEGRVSRDDAIWQVLTLFWPRVARDGLKPQQRQAIDAALDGRAALTLLPTGFGKSLTFQVPALLQGGVTVVVSPLIALMEDQVSALQSVGVPAAAVNASRSNAEQRGVLDDVERGDVHVLYVSPERINRSSEFKERLRRLARRGLVRRVVFDEAHCLSDWGHDFRPDYRSVLRELHKLDLRVSISALTATATPDVEAELRRDLALHDSVVVRASLDRPNVSYFAYAFRGKDAAVDKLGSLTQMLNWLRDDHPDGSAIVYVSTRNAATRLARALQELGFAAQAYHAGLSALVRSEVQTQFMTDEVKVIVATNAFGMGVDKANVRLVVHFNPPRSLPAYIQEAGRAGRDGAPAWAALLHDASDWNLQAWLARQGLPQLEHARHLVDLLSRDGHLTRYAEQLVADVNAALPDSVDPLDVGDLNWLLAALEASGTLSVTHRVGTVRLLSSLDVDALGADVGAAHANALWRLGYRPGRRPCSIDLAQLDEDTAEALNRALFDLAQQRPLDVLYSAHAPALSLTLRRASLATFTDVLEQQLQHKQRDLEAMKRYALDSRCRRAALLDAFRERLERRADAASCCQACNFDDRPWLLATQLSTEEIERVYKVKRTLLHFLSEFERRTRDRGLDARGLGRVRLLMTLRGESNVVRRSRGGVDTITLPSFLQLSPFFGRLEFVTEREIERTLDEATREGYVAVTPFKDGVTYQLTAAGAQFLTRPNRPRETRMPA</sequence>
<dbReference type="InterPro" id="IPR004589">
    <property type="entry name" value="DNA_helicase_ATP-dep_RecQ"/>
</dbReference>
<keyword evidence="13" id="KW-1185">Reference proteome</keyword>
<dbReference type="GO" id="GO:0005524">
    <property type="term" value="F:ATP binding"/>
    <property type="evidence" value="ECO:0007669"/>
    <property type="project" value="UniProtKB-KW"/>
</dbReference>
<dbReference type="InterPro" id="IPR012337">
    <property type="entry name" value="RNaseH-like_sf"/>
</dbReference>
<dbReference type="PANTHER" id="PTHR13710:SF120">
    <property type="entry name" value="BIFUNCTIONAL 3'-5' EXONUCLEASE_ATP-DEPENDENT HELICASE WRN"/>
    <property type="match status" value="1"/>
</dbReference>
<evidence type="ECO:0000313" key="13">
    <source>
        <dbReference type="Proteomes" id="UP000248326"/>
    </source>
</evidence>
<keyword evidence="2" id="KW-0547">Nucleotide-binding</keyword>
<dbReference type="EMBL" id="QJSX01000013">
    <property type="protein sequence ID" value="PYE52043.1"/>
    <property type="molecule type" value="Genomic_DNA"/>
</dbReference>
<dbReference type="Pfam" id="PF06733">
    <property type="entry name" value="DEAD_2"/>
    <property type="match status" value="1"/>
</dbReference>
<dbReference type="GO" id="GO:0003677">
    <property type="term" value="F:DNA binding"/>
    <property type="evidence" value="ECO:0007669"/>
    <property type="project" value="InterPro"/>
</dbReference>
<dbReference type="PROSITE" id="PS51193">
    <property type="entry name" value="HELICASE_ATP_BIND_2"/>
    <property type="match status" value="1"/>
</dbReference>
<dbReference type="Proteomes" id="UP000248326">
    <property type="component" value="Unassembled WGS sequence"/>
</dbReference>
<dbReference type="GO" id="GO:0000724">
    <property type="term" value="P:double-strand break repair via homologous recombination"/>
    <property type="evidence" value="ECO:0007669"/>
    <property type="project" value="TreeGrafter"/>
</dbReference>
<evidence type="ECO:0000256" key="4">
    <source>
        <dbReference type="ARBA" id="ARBA00022806"/>
    </source>
</evidence>
<dbReference type="Pfam" id="PF00270">
    <property type="entry name" value="DEAD"/>
    <property type="match status" value="2"/>
</dbReference>
<dbReference type="GO" id="GO:0046872">
    <property type="term" value="F:metal ion binding"/>
    <property type="evidence" value="ECO:0007669"/>
    <property type="project" value="UniProtKB-KW"/>
</dbReference>
<reference evidence="12 13" key="1">
    <citation type="submission" date="2018-06" db="EMBL/GenBank/DDBJ databases">
        <title>Genomic Encyclopedia of Type Strains, Phase IV (KMG-IV): sequencing the most valuable type-strain genomes for metagenomic binning, comparative biology and taxonomic classification.</title>
        <authorList>
            <person name="Goeker M."/>
        </authorList>
    </citation>
    <scope>NUCLEOTIDE SEQUENCE [LARGE SCALE GENOMIC DNA]</scope>
    <source>
        <strain evidence="12 13">DSM 18048</strain>
    </source>
</reference>
<dbReference type="GO" id="GO:0005694">
    <property type="term" value="C:chromosome"/>
    <property type="evidence" value="ECO:0007669"/>
    <property type="project" value="TreeGrafter"/>
</dbReference>
<dbReference type="SMART" id="SM00491">
    <property type="entry name" value="HELICc2"/>
    <property type="match status" value="1"/>
</dbReference>
<dbReference type="InterPro" id="IPR036397">
    <property type="entry name" value="RNaseH_sf"/>
</dbReference>
<keyword evidence="7" id="KW-0411">Iron-sulfur</keyword>
<evidence type="ECO:0000256" key="7">
    <source>
        <dbReference type="ARBA" id="ARBA00023014"/>
    </source>
</evidence>
<dbReference type="SUPFAM" id="SSF53098">
    <property type="entry name" value="Ribonuclease H-like"/>
    <property type="match status" value="1"/>
</dbReference>
<name>A0A318SJC7_9DEIO</name>
<dbReference type="CDD" id="cd06127">
    <property type="entry name" value="DEDDh"/>
    <property type="match status" value="1"/>
</dbReference>
<evidence type="ECO:0000259" key="10">
    <source>
        <dbReference type="PROSITE" id="PS51193"/>
    </source>
</evidence>
<organism evidence="12 13">
    <name type="scientific">Deinococcus yavapaiensis KR-236</name>
    <dbReference type="NCBI Taxonomy" id="694435"/>
    <lineage>
        <taxon>Bacteria</taxon>
        <taxon>Thermotogati</taxon>
        <taxon>Deinococcota</taxon>
        <taxon>Deinococci</taxon>
        <taxon>Deinococcales</taxon>
        <taxon>Deinococcaceae</taxon>
        <taxon>Deinococcus</taxon>
    </lineage>
</organism>
<dbReference type="GO" id="GO:0051536">
    <property type="term" value="F:iron-sulfur cluster binding"/>
    <property type="evidence" value="ECO:0007669"/>
    <property type="project" value="UniProtKB-KW"/>
</dbReference>
<dbReference type="Pfam" id="PF13307">
    <property type="entry name" value="Helicase_C_2"/>
    <property type="match status" value="1"/>
</dbReference>
<dbReference type="NCBIfam" id="TIGR00614">
    <property type="entry name" value="recQ_fam"/>
    <property type="match status" value="1"/>
</dbReference>
<dbReference type="GO" id="GO:0016818">
    <property type="term" value="F:hydrolase activity, acting on acid anhydrides, in phosphorus-containing anhydrides"/>
    <property type="evidence" value="ECO:0007669"/>
    <property type="project" value="InterPro"/>
</dbReference>
<keyword evidence="1" id="KW-0479">Metal-binding</keyword>
<dbReference type="SMART" id="SM00487">
    <property type="entry name" value="DEXDc"/>
    <property type="match status" value="2"/>
</dbReference>
<keyword evidence="6" id="KW-0408">Iron</keyword>
<evidence type="ECO:0000313" key="12">
    <source>
        <dbReference type="EMBL" id="PYE52043.1"/>
    </source>
</evidence>
<proteinExistence type="predicted"/>
<accession>A0A318SJC7</accession>
<comment type="caution">
    <text evidence="12">The sequence shown here is derived from an EMBL/GenBank/DDBJ whole genome shotgun (WGS) entry which is preliminary data.</text>
</comment>
<dbReference type="PANTHER" id="PTHR13710">
    <property type="entry name" value="DNA HELICASE RECQ FAMILY MEMBER"/>
    <property type="match status" value="1"/>
</dbReference>
<evidence type="ECO:0000256" key="2">
    <source>
        <dbReference type="ARBA" id="ARBA00022741"/>
    </source>
</evidence>
<dbReference type="PROSITE" id="PS51194">
    <property type="entry name" value="HELICASE_CTER"/>
    <property type="match status" value="1"/>
</dbReference>
<dbReference type="Gene3D" id="1.10.10.10">
    <property type="entry name" value="Winged helix-like DNA-binding domain superfamily/Winged helix DNA-binding domain"/>
    <property type="match status" value="1"/>
</dbReference>
<feature type="domain" description="Helicase C-terminal" evidence="11">
    <location>
        <begin position="1242"/>
        <end position="1394"/>
    </location>
</feature>